<dbReference type="EMBL" id="BSXV01000385">
    <property type="protein sequence ID" value="GME88882.1"/>
    <property type="molecule type" value="Genomic_DNA"/>
</dbReference>
<accession>A0ACB5TIA7</accession>
<evidence type="ECO:0000313" key="2">
    <source>
        <dbReference type="Proteomes" id="UP001165101"/>
    </source>
</evidence>
<gene>
    <name evidence="1" type="ORF">Cboi01_000113900</name>
</gene>
<proteinExistence type="predicted"/>
<comment type="caution">
    <text evidence="1">The sequence shown here is derived from an EMBL/GenBank/DDBJ whole genome shotgun (WGS) entry which is preliminary data.</text>
</comment>
<evidence type="ECO:0000313" key="1">
    <source>
        <dbReference type="EMBL" id="GME88882.1"/>
    </source>
</evidence>
<keyword evidence="2" id="KW-1185">Reference proteome</keyword>
<dbReference type="Proteomes" id="UP001165101">
    <property type="component" value="Unassembled WGS sequence"/>
</dbReference>
<organism evidence="1 2">
    <name type="scientific">Candida boidinii</name>
    <name type="common">Yeast</name>
    <dbReference type="NCBI Taxonomy" id="5477"/>
    <lineage>
        <taxon>Eukaryota</taxon>
        <taxon>Fungi</taxon>
        <taxon>Dikarya</taxon>
        <taxon>Ascomycota</taxon>
        <taxon>Saccharomycotina</taxon>
        <taxon>Pichiomycetes</taxon>
        <taxon>Pichiales</taxon>
        <taxon>Pichiaceae</taxon>
        <taxon>Ogataea</taxon>
        <taxon>Ogataea/Candida clade</taxon>
    </lineage>
</organism>
<sequence>MVQIYLTTISGLKDISLSVDPATTTRQLNDSIHSRLPQTVSRRCVITTVDGVPIVDRPTVGHLLHLVPDDCGSGSGSGSGSGRNSMEYVDLQMRIPMCGGKGGLGNGLRTQGGKMRQGKRATDRRGVGSGASAGAGAGDTGAGMAAVLEDRDSANLKTLSGIRLKTLKHIHQMEGAMKHAERAKTAGSPGTGGTAGTEKLQERIRVKREKLEKLLQADPKTAVRSQGRFNNDDFSQELETATADLKEAMDEPLPESESMSDSDTEDAVVAAPPVTDPVDEKHGEFSGGFSPSDGDSPDGDSPDANTPRPPRAASSKLTRFFNRR</sequence>
<protein>
    <submittedName>
        <fullName evidence="1">Unnamed protein product</fullName>
    </submittedName>
</protein>
<reference evidence="1" key="1">
    <citation type="submission" date="2023-04" db="EMBL/GenBank/DDBJ databases">
        <title>Candida boidinii NBRC 1967.</title>
        <authorList>
            <person name="Ichikawa N."/>
            <person name="Sato H."/>
            <person name="Tonouchi N."/>
        </authorList>
    </citation>
    <scope>NUCLEOTIDE SEQUENCE</scope>
    <source>
        <strain evidence="1">NBRC 1967</strain>
    </source>
</reference>
<name>A0ACB5TIA7_CANBO</name>